<dbReference type="Pfam" id="PF11512">
    <property type="entry name" value="Atu4866"/>
    <property type="match status" value="1"/>
</dbReference>
<evidence type="ECO:0000313" key="3">
    <source>
        <dbReference type="Proteomes" id="UP001160550"/>
    </source>
</evidence>
<evidence type="ECO:0000256" key="1">
    <source>
        <dbReference type="SAM" id="MobiDB-lite"/>
    </source>
</evidence>
<reference evidence="2" key="1">
    <citation type="journal article" date="2007" name="Int. J. Syst. Evol. Microbiol.">
        <title>Luteimonas composti sp. nov., a moderately thermophilic bacterium isolated from food waste.</title>
        <authorList>
            <person name="Young C.C."/>
            <person name="Kampfer P."/>
            <person name="Chen W.M."/>
            <person name="Yen W.S."/>
            <person name="Arun A.B."/>
            <person name="Lai W.A."/>
            <person name="Shen F.T."/>
            <person name="Rekha P.D."/>
            <person name="Lin K.Y."/>
            <person name="Chou J.H."/>
        </authorList>
    </citation>
    <scope>NUCLEOTIDE SEQUENCE</scope>
    <source>
        <strain evidence="2">CC-YY355</strain>
    </source>
</reference>
<feature type="compositionally biased region" description="Low complexity" evidence="1">
    <location>
        <begin position="17"/>
        <end position="32"/>
    </location>
</feature>
<name>A0ABT6MWL8_9GAMM</name>
<dbReference type="EMBL" id="JARYGX010000027">
    <property type="protein sequence ID" value="MDH7454378.1"/>
    <property type="molecule type" value="Genomic_DNA"/>
</dbReference>
<protein>
    <submittedName>
        <fullName evidence="2">Atu4866 domain-containing protein</fullName>
    </submittedName>
</protein>
<proteinExistence type="predicted"/>
<dbReference type="InterPro" id="IPR038646">
    <property type="entry name" value="Atu4866-like_sf"/>
</dbReference>
<dbReference type="RefSeq" id="WP_280943593.1">
    <property type="nucleotide sequence ID" value="NZ_JARYGX010000027.1"/>
</dbReference>
<comment type="caution">
    <text evidence="2">The sequence shown here is derived from an EMBL/GenBank/DDBJ whole genome shotgun (WGS) entry which is preliminary data.</text>
</comment>
<sequence>MTRSSFHHAPAAQAAAALSGGASATRGSARGATPPHVGLWVTDDGYVRHALLPDGRYVEARGHREAAYRGRYTVTGRRIDYVDDTGFTGYGEFIDGVLHHAGMALRRQPEAAPNRDAR</sequence>
<keyword evidence="3" id="KW-1185">Reference proteome</keyword>
<accession>A0ABT6MWL8</accession>
<gene>
    <name evidence="2" type="ORF">QF205_15055</name>
</gene>
<evidence type="ECO:0000313" key="2">
    <source>
        <dbReference type="EMBL" id="MDH7454378.1"/>
    </source>
</evidence>
<dbReference type="InterPro" id="IPR020955">
    <property type="entry name" value="Uncharacterised_Atu4866"/>
</dbReference>
<dbReference type="Gene3D" id="2.40.128.290">
    <property type="entry name" value="Uncharacterised protein Atu4866, PF11512"/>
    <property type="match status" value="1"/>
</dbReference>
<dbReference type="Proteomes" id="UP001160550">
    <property type="component" value="Unassembled WGS sequence"/>
</dbReference>
<organism evidence="2 3">
    <name type="scientific">Luteimonas composti</name>
    <dbReference type="NCBI Taxonomy" id="398257"/>
    <lineage>
        <taxon>Bacteria</taxon>
        <taxon>Pseudomonadati</taxon>
        <taxon>Pseudomonadota</taxon>
        <taxon>Gammaproteobacteria</taxon>
        <taxon>Lysobacterales</taxon>
        <taxon>Lysobacteraceae</taxon>
        <taxon>Luteimonas</taxon>
    </lineage>
</organism>
<feature type="region of interest" description="Disordered" evidence="1">
    <location>
        <begin position="17"/>
        <end position="36"/>
    </location>
</feature>
<reference evidence="2" key="2">
    <citation type="submission" date="2023-04" db="EMBL/GenBank/DDBJ databases">
        <authorList>
            <person name="Sun J.-Q."/>
        </authorList>
    </citation>
    <scope>NUCLEOTIDE SEQUENCE</scope>
    <source>
        <strain evidence="2">CC-YY355</strain>
    </source>
</reference>